<dbReference type="Gene3D" id="1.10.418.10">
    <property type="entry name" value="Calponin-like domain"/>
    <property type="match status" value="1"/>
</dbReference>
<dbReference type="SMART" id="SM00456">
    <property type="entry name" value="WW"/>
    <property type="match status" value="1"/>
</dbReference>
<dbReference type="GO" id="GO:0120025">
    <property type="term" value="C:plasma membrane bounded cell projection"/>
    <property type="evidence" value="ECO:0007669"/>
    <property type="project" value="UniProtKB-ARBA"/>
</dbReference>
<evidence type="ECO:0000313" key="6">
    <source>
        <dbReference type="Proteomes" id="UP000557426"/>
    </source>
</evidence>
<dbReference type="SMART" id="SM00015">
    <property type="entry name" value="IQ"/>
    <property type="match status" value="4"/>
</dbReference>
<dbReference type="InterPro" id="IPR001936">
    <property type="entry name" value="RasGAP_dom"/>
</dbReference>
<dbReference type="PROSITE" id="PS50096">
    <property type="entry name" value="IQ"/>
    <property type="match status" value="4"/>
</dbReference>
<dbReference type="InterPro" id="IPR001715">
    <property type="entry name" value="CH_dom"/>
</dbReference>
<feature type="coiled-coil region" evidence="1">
    <location>
        <begin position="262"/>
        <end position="298"/>
    </location>
</feature>
<dbReference type="PROSITE" id="PS50020">
    <property type="entry name" value="WW_DOMAIN_2"/>
    <property type="match status" value="1"/>
</dbReference>
<accession>A0A7L3FML4</accession>
<dbReference type="GO" id="GO:1903479">
    <property type="term" value="P:mitotic actomyosin contractile ring assembly actin filament organization"/>
    <property type="evidence" value="ECO:0007669"/>
    <property type="project" value="TreeGrafter"/>
</dbReference>
<dbReference type="SUPFAM" id="SSF48350">
    <property type="entry name" value="GTPase activation domain, GAP"/>
    <property type="match status" value="1"/>
</dbReference>
<dbReference type="GO" id="GO:0051015">
    <property type="term" value="F:actin filament binding"/>
    <property type="evidence" value="ECO:0007669"/>
    <property type="project" value="TreeGrafter"/>
</dbReference>
<proteinExistence type="predicted"/>
<feature type="domain" description="Ras-GAP" evidence="2">
    <location>
        <begin position="1005"/>
        <end position="1110"/>
    </location>
</feature>
<dbReference type="Pfam" id="PF00612">
    <property type="entry name" value="IQ"/>
    <property type="match status" value="4"/>
</dbReference>
<evidence type="ECO:0000259" key="3">
    <source>
        <dbReference type="PROSITE" id="PS50020"/>
    </source>
</evidence>
<evidence type="ECO:0000259" key="2">
    <source>
        <dbReference type="PROSITE" id="PS50018"/>
    </source>
</evidence>
<keyword evidence="1" id="KW-0175">Coiled coil</keyword>
<dbReference type="PROSITE" id="PS50021">
    <property type="entry name" value="CH"/>
    <property type="match status" value="1"/>
</dbReference>
<dbReference type="Pfam" id="PF00307">
    <property type="entry name" value="CH"/>
    <property type="match status" value="1"/>
</dbReference>
<dbReference type="Gene3D" id="1.10.506.10">
    <property type="entry name" value="GTPase Activation - p120gap, domain 1"/>
    <property type="match status" value="1"/>
</dbReference>
<dbReference type="SUPFAM" id="SSF52540">
    <property type="entry name" value="P-loop containing nucleoside triphosphate hydrolases"/>
    <property type="match status" value="1"/>
</dbReference>
<reference evidence="5 6" key="1">
    <citation type="submission" date="2019-09" db="EMBL/GenBank/DDBJ databases">
        <title>Bird 10,000 Genomes (B10K) Project - Family phase.</title>
        <authorList>
            <person name="Zhang G."/>
        </authorList>
    </citation>
    <scope>NUCLEOTIDE SEQUENCE [LARGE SCALE GENOMIC DNA]</scope>
    <source>
        <strain evidence="5">B10K-DU-011-47</strain>
        <tissue evidence="5">Mixed tissue sample</tissue>
    </source>
</reference>
<dbReference type="PROSITE" id="PS50018">
    <property type="entry name" value="RAS_GTPASE_ACTIV_2"/>
    <property type="match status" value="1"/>
</dbReference>
<dbReference type="Gene3D" id="4.10.270.10">
    <property type="entry name" value="Myosin, subunit A"/>
    <property type="match status" value="1"/>
</dbReference>
<dbReference type="PANTHER" id="PTHR14149">
    <property type="entry name" value="RAS GTPASE-ACTIVATING PROTEIN WITH IQ MOTIF"/>
    <property type="match status" value="1"/>
</dbReference>
<evidence type="ECO:0000256" key="1">
    <source>
        <dbReference type="SAM" id="Coils"/>
    </source>
</evidence>
<dbReference type="AlphaFoldDB" id="A0A7L3FML4"/>
<dbReference type="GO" id="GO:0005516">
    <property type="term" value="F:calmodulin binding"/>
    <property type="evidence" value="ECO:0007669"/>
    <property type="project" value="TreeGrafter"/>
</dbReference>
<dbReference type="Proteomes" id="UP000557426">
    <property type="component" value="Unassembled WGS sequence"/>
</dbReference>
<dbReference type="PROSITE" id="PS01159">
    <property type="entry name" value="WW_DOMAIN_1"/>
    <property type="match status" value="1"/>
</dbReference>
<dbReference type="GO" id="GO:0005938">
    <property type="term" value="C:cell cortex"/>
    <property type="evidence" value="ECO:0007669"/>
    <property type="project" value="TreeGrafter"/>
</dbReference>
<dbReference type="GO" id="GO:0010761">
    <property type="term" value="P:fibroblast migration"/>
    <property type="evidence" value="ECO:0007669"/>
    <property type="project" value="TreeGrafter"/>
</dbReference>
<dbReference type="GO" id="GO:0005634">
    <property type="term" value="C:nucleus"/>
    <property type="evidence" value="ECO:0007669"/>
    <property type="project" value="TreeGrafter"/>
</dbReference>
<evidence type="ECO:0000259" key="4">
    <source>
        <dbReference type="PROSITE" id="PS50021"/>
    </source>
</evidence>
<feature type="coiled-coil region" evidence="1">
    <location>
        <begin position="167"/>
        <end position="194"/>
    </location>
</feature>
<dbReference type="EMBL" id="VZTU01024765">
    <property type="protein sequence ID" value="NXT82184.1"/>
    <property type="molecule type" value="Genomic_DNA"/>
</dbReference>
<feature type="non-terminal residue" evidence="5">
    <location>
        <position position="1110"/>
    </location>
</feature>
<dbReference type="InterPro" id="IPR027417">
    <property type="entry name" value="P-loop_NTPase"/>
</dbReference>
<name>A0A7L3FML4_9GRUI</name>
<feature type="domain" description="Calponin-homology (CH)" evidence="4">
    <location>
        <begin position="43"/>
        <end position="158"/>
    </location>
</feature>
<dbReference type="FunFam" id="1.10.418.10:FF:000013">
    <property type="entry name" value="IQ motif containing GTPase activating protein 1"/>
    <property type="match status" value="1"/>
</dbReference>
<feature type="non-terminal residue" evidence="5">
    <location>
        <position position="1"/>
    </location>
</feature>
<dbReference type="SUPFAM" id="SSF47576">
    <property type="entry name" value="Calponin-homology domain, CH-domain"/>
    <property type="match status" value="1"/>
</dbReference>
<dbReference type="SMART" id="SM00033">
    <property type="entry name" value="CH"/>
    <property type="match status" value="1"/>
</dbReference>
<evidence type="ECO:0000313" key="5">
    <source>
        <dbReference type="EMBL" id="NXT82184.1"/>
    </source>
</evidence>
<feature type="domain" description="WW" evidence="3">
    <location>
        <begin position="686"/>
        <end position="713"/>
    </location>
</feature>
<dbReference type="Pfam" id="PF00616">
    <property type="entry name" value="RasGAP"/>
    <property type="match status" value="1"/>
</dbReference>
<protein>
    <submittedName>
        <fullName evidence="5">IQGA1 protein</fullName>
    </submittedName>
</protein>
<dbReference type="PANTHER" id="PTHR14149:SF15">
    <property type="entry name" value="RAS GTPASE-ACTIVATING-LIKE PROTEIN IQGAP1"/>
    <property type="match status" value="1"/>
</dbReference>
<keyword evidence="6" id="KW-1185">Reference proteome</keyword>
<dbReference type="GO" id="GO:0005096">
    <property type="term" value="F:GTPase activator activity"/>
    <property type="evidence" value="ECO:0007669"/>
    <property type="project" value="TreeGrafter"/>
</dbReference>
<dbReference type="GO" id="GO:0007173">
    <property type="term" value="P:epidermal growth factor receptor signaling pathway"/>
    <property type="evidence" value="ECO:0007669"/>
    <property type="project" value="TreeGrafter"/>
</dbReference>
<dbReference type="InterPro" id="IPR001202">
    <property type="entry name" value="WW_dom"/>
</dbReference>
<gene>
    <name evidence="5" type="primary">Iqgap1</name>
    <name evidence="5" type="ORF">ZAPATR_R07546</name>
</gene>
<comment type="caution">
    <text evidence="5">The sequence shown here is derived from an EMBL/GenBank/DDBJ whole genome shotgun (WGS) entry which is preliminary data.</text>
</comment>
<dbReference type="InterPro" id="IPR000048">
    <property type="entry name" value="IQ_motif_EF-hand-BS"/>
</dbReference>
<dbReference type="FunFam" id="4.10.270.10:FF:000003">
    <property type="entry name" value="IQ motif containing GTPase activating protein 1"/>
    <property type="match status" value="1"/>
</dbReference>
<organism evidence="5 6">
    <name type="scientific">Zapornia atra</name>
    <name type="common">Henderson crake</name>
    <dbReference type="NCBI Taxonomy" id="2585822"/>
    <lineage>
        <taxon>Eukaryota</taxon>
        <taxon>Metazoa</taxon>
        <taxon>Chordata</taxon>
        <taxon>Craniata</taxon>
        <taxon>Vertebrata</taxon>
        <taxon>Euteleostomi</taxon>
        <taxon>Archelosauria</taxon>
        <taxon>Archosauria</taxon>
        <taxon>Dinosauria</taxon>
        <taxon>Saurischia</taxon>
        <taxon>Theropoda</taxon>
        <taxon>Coelurosauria</taxon>
        <taxon>Aves</taxon>
        <taxon>Neognathae</taxon>
        <taxon>Neoaves</taxon>
        <taxon>Gruiformes</taxon>
        <taxon>Rallidae</taxon>
        <taxon>Zapornia</taxon>
    </lineage>
</organism>
<dbReference type="CDD" id="cd00201">
    <property type="entry name" value="WW"/>
    <property type="match status" value="1"/>
</dbReference>
<dbReference type="InterPro" id="IPR008936">
    <property type="entry name" value="Rho_GTPase_activation_prot"/>
</dbReference>
<dbReference type="InterPro" id="IPR036872">
    <property type="entry name" value="CH_dom_sf"/>
</dbReference>
<dbReference type="Gene3D" id="2.20.70.10">
    <property type="match status" value="1"/>
</dbReference>
<sequence length="1110" mass="127077">MAAEEVDGLAMSRPHYGSVLDNERLTAEEMDERRRQNVAYEYLCHLEEAKRWMEACLNEELPPTTELEEGLRNGVYLAKLGNFFSPKVVSVKKIYDREQTRYKATGLHFRHTDNVIQWLNAMAEIGLPKIFYPETTDIYDRKNMPRCIYCIHALSLYLFKLGLAPQIQDLYGKVDFTEEEISNMRLELEKYGIQMPAFSKIGGILANELSVDEAALHAAVIAINEAIDHQVPADTLTAMKNPNAMLVNLDDQLESTYQDTLYRAKQDKMENAKNRIASENSERERDVYEELLTQAEIQGNINKVNTHAAISKIDLALERGDALAVYEALATPALGLRGLLRENCDWYFKQFLSDRQRKQEAGLTGPLQKEELQLGVDVANRAAQQYQQRLAAVARINSAIRMGDAEKTVAEMMNPEAQLPEVYAYAADLYQRELATLQQQSPEGNLTHPELSVAVEMLSSVALINRALDSGDVNTVWKQLSSPVTGLTNVEDENSQRYIDDLMKLKAQARAEGNEFITWNDIQSCVDRVNIVVHEEHERILAIGLINEALDEGDAKKTIQALQIPAAKLEGVAPKVAQHYQDTLLRAKREKAQDTQDETAVLWLDEIQGGIHRANKDTEESERFSLGILAINEAVDRGDVNQTLSALRSPDVGLYGVTPECAETYQRELSEVKRKKVAAGGNGSEWVKHWVRGGYHYYHNLQTKEGGWDEPAEFLQNDTQLSREEIQSSISGVTAAYNREQLWLANENLITKLQACCRGYLVRQEFNSRMNFLKKQVPAITCIQSQWRGYKQRKAYQIRLDYLRAQKDQVVKIQSMTRMYQARRRYRDRLQYFRDHINDVVKIQAFIRANKAREDYKTLINAENPPMAVVRKFVHLLDQSDQDFQEELELMKLREEVVTLIRSNQQLENDLNLMDIKIGLLVKNKITLQDVVSHSKKLTKKNKEQLSDMMMLNKQRGGLKALSKEKREKLEAYQHLFYLLQTNPTYLAKLIFQMPQNKSTKFMDSVIFTLYNYASNQREEYLLLRLFQTALQEEIKSKVDQIHEIVTGNPTVIKMVVSFNRGARGQNALRQILGPVVKEIIDDKSLNIKTDPVDIYKSWVNQMESQTGEA</sequence>
<dbReference type="Gene3D" id="1.20.5.190">
    <property type="match status" value="1"/>
</dbReference>